<keyword evidence="6" id="KW-1185">Reference proteome</keyword>
<dbReference type="PANTHER" id="PTHR46648:SF1">
    <property type="entry name" value="ADENOSINE 5'-MONOPHOSPHORAMIDASE HNT1"/>
    <property type="match status" value="1"/>
</dbReference>
<dbReference type="SUPFAM" id="SSF54197">
    <property type="entry name" value="HIT-like"/>
    <property type="match status" value="1"/>
</dbReference>
<dbReference type="InterPro" id="IPR011146">
    <property type="entry name" value="HIT-like"/>
</dbReference>
<gene>
    <name evidence="5" type="ordered locus">Afer_1616</name>
</gene>
<evidence type="ECO:0000256" key="2">
    <source>
        <dbReference type="PIRSR" id="PIRSR601310-3"/>
    </source>
</evidence>
<protein>
    <submittedName>
        <fullName evidence="5">Histidine triad (HIT) protein</fullName>
    </submittedName>
</protein>
<evidence type="ECO:0000313" key="5">
    <source>
        <dbReference type="EMBL" id="ACU54538.1"/>
    </source>
</evidence>
<accession>C7M0N0</accession>
<dbReference type="KEGG" id="afo:Afer_1616"/>
<dbReference type="Proteomes" id="UP000000771">
    <property type="component" value="Chromosome"/>
</dbReference>
<dbReference type="InterPro" id="IPR001310">
    <property type="entry name" value="Histidine_triad_HIT"/>
</dbReference>
<evidence type="ECO:0000256" key="1">
    <source>
        <dbReference type="PIRSR" id="PIRSR601310-1"/>
    </source>
</evidence>
<dbReference type="EMBL" id="CP001631">
    <property type="protein sequence ID" value="ACU54538.1"/>
    <property type="molecule type" value="Genomic_DNA"/>
</dbReference>
<dbReference type="eggNOG" id="COG0537">
    <property type="taxonomic scope" value="Bacteria"/>
</dbReference>
<dbReference type="GO" id="GO:0009117">
    <property type="term" value="P:nucleotide metabolic process"/>
    <property type="evidence" value="ECO:0007669"/>
    <property type="project" value="TreeGrafter"/>
</dbReference>
<organism evidence="5 6">
    <name type="scientific">Acidimicrobium ferrooxidans (strain DSM 10331 / JCM 15462 / NBRC 103882 / ICP)</name>
    <dbReference type="NCBI Taxonomy" id="525909"/>
    <lineage>
        <taxon>Bacteria</taxon>
        <taxon>Bacillati</taxon>
        <taxon>Actinomycetota</taxon>
        <taxon>Acidimicrobiia</taxon>
        <taxon>Acidimicrobiales</taxon>
        <taxon>Acidimicrobiaceae</taxon>
        <taxon>Acidimicrobium</taxon>
    </lineage>
</organism>
<feature type="domain" description="HIT" evidence="4">
    <location>
        <begin position="1"/>
        <end position="105"/>
    </location>
</feature>
<dbReference type="PROSITE" id="PS51084">
    <property type="entry name" value="HIT_2"/>
    <property type="match status" value="1"/>
</dbReference>
<feature type="short sequence motif" description="Histidine triad motif" evidence="2 3">
    <location>
        <begin position="90"/>
        <end position="94"/>
    </location>
</feature>
<dbReference type="PANTHER" id="PTHR46648">
    <property type="entry name" value="HIT FAMILY PROTEIN 1"/>
    <property type="match status" value="1"/>
</dbReference>
<evidence type="ECO:0000259" key="4">
    <source>
        <dbReference type="PROSITE" id="PS51084"/>
    </source>
</evidence>
<dbReference type="HOGENOM" id="CLU_056776_3_3_11"/>
<proteinExistence type="predicted"/>
<dbReference type="GO" id="GO:0003824">
    <property type="term" value="F:catalytic activity"/>
    <property type="evidence" value="ECO:0007669"/>
    <property type="project" value="InterPro"/>
</dbReference>
<dbReference type="AlphaFoldDB" id="C7M0N0"/>
<feature type="active site" description="Tele-AMP-histidine intermediate" evidence="1">
    <location>
        <position position="92"/>
    </location>
</feature>
<dbReference type="Pfam" id="PF01230">
    <property type="entry name" value="HIT"/>
    <property type="match status" value="1"/>
</dbReference>
<evidence type="ECO:0000256" key="3">
    <source>
        <dbReference type="PROSITE-ProRule" id="PRU00464"/>
    </source>
</evidence>
<reference evidence="5 6" key="1">
    <citation type="journal article" date="2009" name="Stand. Genomic Sci.">
        <title>Complete genome sequence of Acidimicrobium ferrooxidans type strain (ICP).</title>
        <authorList>
            <person name="Clum A."/>
            <person name="Nolan M."/>
            <person name="Lang E."/>
            <person name="Glavina Del Rio T."/>
            <person name="Tice H."/>
            <person name="Copeland A."/>
            <person name="Cheng J.F."/>
            <person name="Lucas S."/>
            <person name="Chen F."/>
            <person name="Bruce D."/>
            <person name="Goodwin L."/>
            <person name="Pitluck S."/>
            <person name="Ivanova N."/>
            <person name="Mavrommatis K."/>
            <person name="Mikhailova N."/>
            <person name="Pati A."/>
            <person name="Chen A."/>
            <person name="Palaniappan K."/>
            <person name="Goker M."/>
            <person name="Spring S."/>
            <person name="Land M."/>
            <person name="Hauser L."/>
            <person name="Chang Y.J."/>
            <person name="Jeffries C.C."/>
            <person name="Chain P."/>
            <person name="Bristow J."/>
            <person name="Eisen J.A."/>
            <person name="Markowitz V."/>
            <person name="Hugenholtz P."/>
            <person name="Kyrpides N.C."/>
            <person name="Klenk H.P."/>
            <person name="Lapidus A."/>
        </authorList>
    </citation>
    <scope>NUCLEOTIDE SEQUENCE [LARGE SCALE GENOMIC DNA]</scope>
    <source>
        <strain evidence="6">DSM 10331 / JCM 15462 / NBRC 103882 / ICP</strain>
    </source>
</reference>
<sequence length="135" mass="14655">MFCHLLATSDPYLVTADHDVAVILDRAPVAPGHALVIPTGHVPTFDDASPAQLASVTVTAQRLSRGLRSHGIADGALILTNVVVSQSVPHWHCHVVPRHRGDGLRGLLWPRRRYGSDDEVTLWRTTLHALVAPQS</sequence>
<dbReference type="RefSeq" id="WP_015799017.1">
    <property type="nucleotide sequence ID" value="NC_013124.1"/>
</dbReference>
<name>C7M0N0_ACIFD</name>
<evidence type="ECO:0000313" key="6">
    <source>
        <dbReference type="Proteomes" id="UP000000771"/>
    </source>
</evidence>
<dbReference type="Gene3D" id="3.30.428.10">
    <property type="entry name" value="HIT-like"/>
    <property type="match status" value="1"/>
</dbReference>
<dbReference type="InterPro" id="IPR036265">
    <property type="entry name" value="HIT-like_sf"/>
</dbReference>